<protein>
    <submittedName>
        <fullName evidence="2">Uncharacterized protein</fullName>
    </submittedName>
</protein>
<evidence type="ECO:0000256" key="1">
    <source>
        <dbReference type="SAM" id="MobiDB-lite"/>
    </source>
</evidence>
<name>A0AAV4A344_9GAST</name>
<accession>A0AAV4A344</accession>
<proteinExistence type="predicted"/>
<gene>
    <name evidence="2" type="ORF">PoB_002761600</name>
</gene>
<sequence>MLVMVMIIRMIMMVMKKMIMMKKVGDGDDFHAAVAFADGSGGVVAVMMMMTMTMKRMMMMRMMRMRMMMMRDEISIENIVKEDRNKLKSASPQQGDLRPSVRHGAPVVGLESTTEGSLHISRLTRQPLSHRRPK</sequence>
<dbReference type="Proteomes" id="UP000735302">
    <property type="component" value="Unassembled WGS sequence"/>
</dbReference>
<organism evidence="2 3">
    <name type="scientific">Plakobranchus ocellatus</name>
    <dbReference type="NCBI Taxonomy" id="259542"/>
    <lineage>
        <taxon>Eukaryota</taxon>
        <taxon>Metazoa</taxon>
        <taxon>Spiralia</taxon>
        <taxon>Lophotrochozoa</taxon>
        <taxon>Mollusca</taxon>
        <taxon>Gastropoda</taxon>
        <taxon>Heterobranchia</taxon>
        <taxon>Euthyneura</taxon>
        <taxon>Panpulmonata</taxon>
        <taxon>Sacoglossa</taxon>
        <taxon>Placobranchoidea</taxon>
        <taxon>Plakobranchidae</taxon>
        <taxon>Plakobranchus</taxon>
    </lineage>
</organism>
<comment type="caution">
    <text evidence="2">The sequence shown here is derived from an EMBL/GenBank/DDBJ whole genome shotgun (WGS) entry which is preliminary data.</text>
</comment>
<reference evidence="2 3" key="1">
    <citation type="journal article" date="2021" name="Elife">
        <title>Chloroplast acquisition without the gene transfer in kleptoplastic sea slugs, Plakobranchus ocellatus.</title>
        <authorList>
            <person name="Maeda T."/>
            <person name="Takahashi S."/>
            <person name="Yoshida T."/>
            <person name="Shimamura S."/>
            <person name="Takaki Y."/>
            <person name="Nagai Y."/>
            <person name="Toyoda A."/>
            <person name="Suzuki Y."/>
            <person name="Arimoto A."/>
            <person name="Ishii H."/>
            <person name="Satoh N."/>
            <person name="Nishiyama T."/>
            <person name="Hasebe M."/>
            <person name="Maruyama T."/>
            <person name="Minagawa J."/>
            <person name="Obokata J."/>
            <person name="Shigenobu S."/>
        </authorList>
    </citation>
    <scope>NUCLEOTIDE SEQUENCE [LARGE SCALE GENOMIC DNA]</scope>
</reference>
<evidence type="ECO:0000313" key="3">
    <source>
        <dbReference type="Proteomes" id="UP000735302"/>
    </source>
</evidence>
<evidence type="ECO:0000313" key="2">
    <source>
        <dbReference type="EMBL" id="GFO01111.1"/>
    </source>
</evidence>
<keyword evidence="3" id="KW-1185">Reference proteome</keyword>
<dbReference type="AlphaFoldDB" id="A0AAV4A344"/>
<feature type="region of interest" description="Disordered" evidence="1">
    <location>
        <begin position="83"/>
        <end position="116"/>
    </location>
</feature>
<dbReference type="EMBL" id="BLXT01003199">
    <property type="protein sequence ID" value="GFO01111.1"/>
    <property type="molecule type" value="Genomic_DNA"/>
</dbReference>